<dbReference type="Gene3D" id="1.10.357.10">
    <property type="entry name" value="Tetracycline Repressor, domain 2"/>
    <property type="match status" value="1"/>
</dbReference>
<dbReference type="InterPro" id="IPR009057">
    <property type="entry name" value="Homeodomain-like_sf"/>
</dbReference>
<comment type="caution">
    <text evidence="4">The sequence shown here is derived from an EMBL/GenBank/DDBJ whole genome shotgun (WGS) entry which is preliminary data.</text>
</comment>
<evidence type="ECO:0000313" key="5">
    <source>
        <dbReference type="Proteomes" id="UP000655868"/>
    </source>
</evidence>
<dbReference type="GO" id="GO:0000976">
    <property type="term" value="F:transcription cis-regulatory region binding"/>
    <property type="evidence" value="ECO:0007669"/>
    <property type="project" value="TreeGrafter"/>
</dbReference>
<name>A0A934NMF7_9NOCA</name>
<gene>
    <name evidence="4" type="ORF">JGU71_03420</name>
</gene>
<dbReference type="PANTHER" id="PTHR30055:SF146">
    <property type="entry name" value="HTH-TYPE TRANSCRIPTIONAL DUAL REGULATOR CECR"/>
    <property type="match status" value="1"/>
</dbReference>
<dbReference type="InterPro" id="IPR041673">
    <property type="entry name" value="TetR_C_23"/>
</dbReference>
<evidence type="ECO:0000256" key="2">
    <source>
        <dbReference type="PROSITE-ProRule" id="PRU00335"/>
    </source>
</evidence>
<dbReference type="RefSeq" id="WP_199701968.1">
    <property type="nucleotide sequence ID" value="NZ_JAEMNV010000001.1"/>
</dbReference>
<dbReference type="SUPFAM" id="SSF48498">
    <property type="entry name" value="Tetracyclin repressor-like, C-terminal domain"/>
    <property type="match status" value="1"/>
</dbReference>
<dbReference type="InterPro" id="IPR023772">
    <property type="entry name" value="DNA-bd_HTH_TetR-type_CS"/>
</dbReference>
<dbReference type="EMBL" id="JAEMNV010000001">
    <property type="protein sequence ID" value="MBJ8337928.1"/>
    <property type="molecule type" value="Genomic_DNA"/>
</dbReference>
<dbReference type="InterPro" id="IPR036271">
    <property type="entry name" value="Tet_transcr_reg_TetR-rel_C_sf"/>
</dbReference>
<reference evidence="4" key="1">
    <citation type="submission" date="2020-12" db="EMBL/GenBank/DDBJ databases">
        <title>Antrihabitans popcorni sp. nov. and Antrihabitans auranticaus sp. nov., isolated from a larva cave.</title>
        <authorList>
            <person name="Lee S.D."/>
            <person name="Kim I.S."/>
        </authorList>
    </citation>
    <scope>NUCLEOTIDE SEQUENCE</scope>
    <source>
        <strain evidence="4">YC3-6</strain>
    </source>
</reference>
<protein>
    <submittedName>
        <fullName evidence="4">TetR family transcriptional regulator</fullName>
    </submittedName>
</protein>
<dbReference type="PROSITE" id="PS01081">
    <property type="entry name" value="HTH_TETR_1"/>
    <property type="match status" value="1"/>
</dbReference>
<evidence type="ECO:0000313" key="4">
    <source>
        <dbReference type="EMBL" id="MBJ8337928.1"/>
    </source>
</evidence>
<dbReference type="Proteomes" id="UP000655868">
    <property type="component" value="Unassembled WGS sequence"/>
</dbReference>
<dbReference type="AlphaFoldDB" id="A0A934NMF7"/>
<dbReference type="Pfam" id="PF17931">
    <property type="entry name" value="TetR_C_23"/>
    <property type="match status" value="1"/>
</dbReference>
<proteinExistence type="predicted"/>
<evidence type="ECO:0000256" key="1">
    <source>
        <dbReference type="ARBA" id="ARBA00023125"/>
    </source>
</evidence>
<feature type="domain" description="HTH tetR-type" evidence="3">
    <location>
        <begin position="13"/>
        <end position="73"/>
    </location>
</feature>
<evidence type="ECO:0000259" key="3">
    <source>
        <dbReference type="PROSITE" id="PS50977"/>
    </source>
</evidence>
<dbReference type="GO" id="GO:0003700">
    <property type="term" value="F:DNA-binding transcription factor activity"/>
    <property type="evidence" value="ECO:0007669"/>
    <property type="project" value="TreeGrafter"/>
</dbReference>
<keyword evidence="1 2" id="KW-0238">DNA-binding</keyword>
<dbReference type="PRINTS" id="PR00455">
    <property type="entry name" value="HTHTETR"/>
</dbReference>
<dbReference type="PROSITE" id="PS50977">
    <property type="entry name" value="HTH_TETR_2"/>
    <property type="match status" value="1"/>
</dbReference>
<dbReference type="SUPFAM" id="SSF46689">
    <property type="entry name" value="Homeodomain-like"/>
    <property type="match status" value="1"/>
</dbReference>
<dbReference type="InterPro" id="IPR001647">
    <property type="entry name" value="HTH_TetR"/>
</dbReference>
<sequence length="228" mass="25421">MTNPAEPSTARGEETRQRIVDVALRLFEEKGYAKTTMRAVASEAGVSLGNAYYYFSSKDQLVQGFYVRMQNLHEEAVRGRLGPTTSLAQRWLLTENLFLDVAEPYHQFAGKFFAIAAEPTSPLSPFSEESREAREASTAIMRSVVEGSVIKADKRLLAELPELLWLAHMGVVLFWVHDSSPGQARTRLLVRRVAPLLERIISLSRLPVLRSNLHQLLDLIADLGPSGS</sequence>
<organism evidence="4 5">
    <name type="scientific">Antrihabitans stalagmiti</name>
    <dbReference type="NCBI Taxonomy" id="2799499"/>
    <lineage>
        <taxon>Bacteria</taxon>
        <taxon>Bacillati</taxon>
        <taxon>Actinomycetota</taxon>
        <taxon>Actinomycetes</taxon>
        <taxon>Mycobacteriales</taxon>
        <taxon>Nocardiaceae</taxon>
        <taxon>Antrihabitans</taxon>
    </lineage>
</organism>
<keyword evidence="5" id="KW-1185">Reference proteome</keyword>
<accession>A0A934NMF7</accession>
<feature type="DNA-binding region" description="H-T-H motif" evidence="2">
    <location>
        <begin position="36"/>
        <end position="55"/>
    </location>
</feature>
<dbReference type="InterPro" id="IPR050109">
    <property type="entry name" value="HTH-type_TetR-like_transc_reg"/>
</dbReference>
<dbReference type="Pfam" id="PF00440">
    <property type="entry name" value="TetR_N"/>
    <property type="match status" value="1"/>
</dbReference>
<dbReference type="PANTHER" id="PTHR30055">
    <property type="entry name" value="HTH-TYPE TRANSCRIPTIONAL REGULATOR RUTR"/>
    <property type="match status" value="1"/>
</dbReference>